<accession>A0A150PA80</accession>
<evidence type="ECO:0000259" key="1">
    <source>
        <dbReference type="Pfam" id="PF00561"/>
    </source>
</evidence>
<evidence type="ECO:0000313" key="2">
    <source>
        <dbReference type="EMBL" id="KYF52603.1"/>
    </source>
</evidence>
<keyword evidence="2" id="KW-0378">Hydrolase</keyword>
<sequence length="314" mass="33631">MTSSIMFRSPEARARIAAWFDRFHEELPVPTRSREVSTRFGATHVLVAGPEHAPPLVCLHGALASSAHLLGELAPLLTRYRVHAVDVIGQSVKSADVRLPIDGPAYAEWLTDVLDALGLARAHLLGVSWGGFAAVRMAQVAPARIDKLVLIVPAALVSGSAWQGLTRIAIPMALYRAFPSEARLARLVSGLFSTQDGPWRAYLGDAILSYRLDFRPPPLATPASLAGFTRPALVFGADDDVSFPGAKLLARVKELLPHAETELLEGCRHSPPTDDAFRARLCARIARFLGGDAATDVAGVARRGLTPSESPSTT</sequence>
<dbReference type="Pfam" id="PF00561">
    <property type="entry name" value="Abhydrolase_1"/>
    <property type="match status" value="1"/>
</dbReference>
<dbReference type="PANTHER" id="PTHR43798:SF33">
    <property type="entry name" value="HYDROLASE, PUTATIVE (AFU_ORTHOLOGUE AFUA_2G14860)-RELATED"/>
    <property type="match status" value="1"/>
</dbReference>
<dbReference type="AlphaFoldDB" id="A0A150PA80"/>
<dbReference type="GO" id="GO:0016020">
    <property type="term" value="C:membrane"/>
    <property type="evidence" value="ECO:0007669"/>
    <property type="project" value="TreeGrafter"/>
</dbReference>
<dbReference type="PANTHER" id="PTHR43798">
    <property type="entry name" value="MONOACYLGLYCEROL LIPASE"/>
    <property type="match status" value="1"/>
</dbReference>
<dbReference type="Gene3D" id="3.40.50.1820">
    <property type="entry name" value="alpha/beta hydrolase"/>
    <property type="match status" value="1"/>
</dbReference>
<evidence type="ECO:0000313" key="3">
    <source>
        <dbReference type="Proteomes" id="UP000075420"/>
    </source>
</evidence>
<protein>
    <submittedName>
        <fullName evidence="2">Alpha/beta hydrolase</fullName>
    </submittedName>
</protein>
<gene>
    <name evidence="2" type="ORF">BE08_44195</name>
</gene>
<dbReference type="EMBL" id="JELY01002424">
    <property type="protein sequence ID" value="KYF52603.1"/>
    <property type="molecule type" value="Genomic_DNA"/>
</dbReference>
<comment type="caution">
    <text evidence="2">The sequence shown here is derived from an EMBL/GenBank/DDBJ whole genome shotgun (WGS) entry which is preliminary data.</text>
</comment>
<name>A0A150PA80_SORCE</name>
<dbReference type="InterPro" id="IPR050266">
    <property type="entry name" value="AB_hydrolase_sf"/>
</dbReference>
<dbReference type="InterPro" id="IPR000073">
    <property type="entry name" value="AB_hydrolase_1"/>
</dbReference>
<reference evidence="2 3" key="1">
    <citation type="submission" date="2014-02" db="EMBL/GenBank/DDBJ databases">
        <title>The small core and large imbalanced accessory genome model reveals a collaborative survival strategy of Sorangium cellulosum strains in nature.</title>
        <authorList>
            <person name="Han K."/>
            <person name="Peng R."/>
            <person name="Blom J."/>
            <person name="Li Y.-Z."/>
        </authorList>
    </citation>
    <scope>NUCLEOTIDE SEQUENCE [LARGE SCALE GENOMIC DNA]</scope>
    <source>
        <strain evidence="2 3">So0157-25</strain>
    </source>
</reference>
<dbReference type="InterPro" id="IPR029058">
    <property type="entry name" value="AB_hydrolase_fold"/>
</dbReference>
<dbReference type="GO" id="GO:0016787">
    <property type="term" value="F:hydrolase activity"/>
    <property type="evidence" value="ECO:0007669"/>
    <property type="project" value="UniProtKB-KW"/>
</dbReference>
<organism evidence="2 3">
    <name type="scientific">Sorangium cellulosum</name>
    <name type="common">Polyangium cellulosum</name>
    <dbReference type="NCBI Taxonomy" id="56"/>
    <lineage>
        <taxon>Bacteria</taxon>
        <taxon>Pseudomonadati</taxon>
        <taxon>Myxococcota</taxon>
        <taxon>Polyangia</taxon>
        <taxon>Polyangiales</taxon>
        <taxon>Polyangiaceae</taxon>
        <taxon>Sorangium</taxon>
    </lineage>
</organism>
<dbReference type="Proteomes" id="UP000075420">
    <property type="component" value="Unassembled WGS sequence"/>
</dbReference>
<proteinExistence type="predicted"/>
<dbReference type="SUPFAM" id="SSF53474">
    <property type="entry name" value="alpha/beta-Hydrolases"/>
    <property type="match status" value="1"/>
</dbReference>
<feature type="domain" description="AB hydrolase-1" evidence="1">
    <location>
        <begin position="54"/>
        <end position="153"/>
    </location>
</feature>